<keyword evidence="3" id="KW-1185">Reference proteome</keyword>
<dbReference type="RefSeq" id="WP_130506299.1">
    <property type="nucleotide sequence ID" value="NZ_SHLC01000001.1"/>
</dbReference>
<sequence>MNARPLTVTTVADARAGLSGVLRSFRADPAGAPPVVLGSHRKAEAVIMPYARFEQILLAAAGVTDERVAERDQDTRPELGSDGPGAGHTSQLDADADSARPADSVPPTDQVPPVDPVEHSEQIERWLRGLDVTLATASEIVDRGRDAFREDAALPLACEALTTRVGELARLLVAADPERFDDPMWSLVARSQEIVVQHYSRVDEQMMWVTVAEGFPEIEDLVLGAREGVDGADAGAHIDPGPLPLS</sequence>
<evidence type="ECO:0000313" key="3">
    <source>
        <dbReference type="Proteomes" id="UP000291483"/>
    </source>
</evidence>
<feature type="compositionally biased region" description="Low complexity" evidence="1">
    <location>
        <begin position="99"/>
        <end position="108"/>
    </location>
</feature>
<dbReference type="AlphaFoldDB" id="A0A4Q8APT5"/>
<gene>
    <name evidence="2" type="ORF">EV379_2391</name>
</gene>
<comment type="caution">
    <text evidence="2">The sequence shown here is derived from an EMBL/GenBank/DDBJ whole genome shotgun (WGS) entry which is preliminary data.</text>
</comment>
<feature type="region of interest" description="Disordered" evidence="1">
    <location>
        <begin position="64"/>
        <end position="119"/>
    </location>
</feature>
<accession>A0A4Q8APT5</accession>
<reference evidence="2 3" key="1">
    <citation type="submission" date="2019-02" db="EMBL/GenBank/DDBJ databases">
        <title>Sequencing the genomes of 1000 actinobacteria strains.</title>
        <authorList>
            <person name="Klenk H.-P."/>
        </authorList>
    </citation>
    <scope>NUCLEOTIDE SEQUENCE [LARGE SCALE GENOMIC DNA]</scope>
    <source>
        <strain evidence="2 3">DSM 18319</strain>
    </source>
</reference>
<organism evidence="2 3">
    <name type="scientific">Microterricola gilva</name>
    <dbReference type="NCBI Taxonomy" id="393267"/>
    <lineage>
        <taxon>Bacteria</taxon>
        <taxon>Bacillati</taxon>
        <taxon>Actinomycetota</taxon>
        <taxon>Actinomycetes</taxon>
        <taxon>Micrococcales</taxon>
        <taxon>Microbacteriaceae</taxon>
        <taxon>Microterricola</taxon>
    </lineage>
</organism>
<evidence type="ECO:0000256" key="1">
    <source>
        <dbReference type="SAM" id="MobiDB-lite"/>
    </source>
</evidence>
<feature type="compositionally biased region" description="Basic and acidic residues" evidence="1">
    <location>
        <begin position="64"/>
        <end position="79"/>
    </location>
</feature>
<dbReference type="OrthoDB" id="4725864at2"/>
<protein>
    <submittedName>
        <fullName evidence="2">Uncharacterized protein</fullName>
    </submittedName>
</protein>
<dbReference type="EMBL" id="SHLC01000001">
    <property type="protein sequence ID" value="RZU66045.1"/>
    <property type="molecule type" value="Genomic_DNA"/>
</dbReference>
<name>A0A4Q8APT5_9MICO</name>
<proteinExistence type="predicted"/>
<evidence type="ECO:0000313" key="2">
    <source>
        <dbReference type="EMBL" id="RZU66045.1"/>
    </source>
</evidence>
<dbReference type="Proteomes" id="UP000291483">
    <property type="component" value="Unassembled WGS sequence"/>
</dbReference>